<keyword evidence="9" id="KW-0812">Transmembrane</keyword>
<evidence type="ECO:0000256" key="9">
    <source>
        <dbReference type="SAM" id="Phobius"/>
    </source>
</evidence>
<evidence type="ECO:0000313" key="11">
    <source>
        <dbReference type="Proteomes" id="UP000722485"/>
    </source>
</evidence>
<keyword evidence="8" id="KW-0560">Oxidoreductase</keyword>
<name>A0A9P5LMD0_9HYPO</name>
<dbReference type="GO" id="GO:0004497">
    <property type="term" value="F:monooxygenase activity"/>
    <property type="evidence" value="ECO:0007669"/>
    <property type="project" value="UniProtKB-KW"/>
</dbReference>
<keyword evidence="11" id="KW-1185">Reference proteome</keyword>
<evidence type="ECO:0000256" key="8">
    <source>
        <dbReference type="RuleBase" id="RU000461"/>
    </source>
</evidence>
<evidence type="ECO:0000256" key="2">
    <source>
        <dbReference type="ARBA" id="ARBA00010617"/>
    </source>
</evidence>
<evidence type="ECO:0000256" key="1">
    <source>
        <dbReference type="ARBA" id="ARBA00001971"/>
    </source>
</evidence>
<keyword evidence="6 8" id="KW-0503">Monooxygenase</keyword>
<comment type="cofactor">
    <cofactor evidence="1 7">
        <name>heme</name>
        <dbReference type="ChEBI" id="CHEBI:30413"/>
    </cofactor>
</comment>
<dbReference type="PROSITE" id="PS00086">
    <property type="entry name" value="CYTOCHROME_P450"/>
    <property type="match status" value="1"/>
</dbReference>
<dbReference type="PANTHER" id="PTHR24305">
    <property type="entry name" value="CYTOCHROME P450"/>
    <property type="match status" value="1"/>
</dbReference>
<dbReference type="PANTHER" id="PTHR24305:SF166">
    <property type="entry name" value="CYTOCHROME P450 12A4, MITOCHONDRIAL-RELATED"/>
    <property type="match status" value="1"/>
</dbReference>
<feature type="binding site" description="axial binding residue" evidence="7">
    <location>
        <position position="458"/>
    </location>
    <ligand>
        <name>heme</name>
        <dbReference type="ChEBI" id="CHEBI:30413"/>
    </ligand>
    <ligandPart>
        <name>Fe</name>
        <dbReference type="ChEBI" id="CHEBI:18248"/>
    </ligandPart>
</feature>
<evidence type="ECO:0000256" key="3">
    <source>
        <dbReference type="ARBA" id="ARBA00022617"/>
    </source>
</evidence>
<dbReference type="PRINTS" id="PR00465">
    <property type="entry name" value="EP450IV"/>
</dbReference>
<evidence type="ECO:0000256" key="7">
    <source>
        <dbReference type="PIRSR" id="PIRSR602403-1"/>
    </source>
</evidence>
<protein>
    <recommendedName>
        <fullName evidence="12">Cytochrome P450</fullName>
    </recommendedName>
</protein>
<organism evidence="10 11">
    <name type="scientific">Cylindrodendrum hubeiense</name>
    <dbReference type="NCBI Taxonomy" id="595255"/>
    <lineage>
        <taxon>Eukaryota</taxon>
        <taxon>Fungi</taxon>
        <taxon>Dikarya</taxon>
        <taxon>Ascomycota</taxon>
        <taxon>Pezizomycotina</taxon>
        <taxon>Sordariomycetes</taxon>
        <taxon>Hypocreomycetidae</taxon>
        <taxon>Hypocreales</taxon>
        <taxon>Nectriaceae</taxon>
        <taxon>Cylindrodendrum</taxon>
    </lineage>
</organism>
<evidence type="ECO:0000256" key="4">
    <source>
        <dbReference type="ARBA" id="ARBA00022723"/>
    </source>
</evidence>
<evidence type="ECO:0008006" key="12">
    <source>
        <dbReference type="Google" id="ProtNLM"/>
    </source>
</evidence>
<dbReference type="OrthoDB" id="1470350at2759"/>
<feature type="transmembrane region" description="Helical" evidence="9">
    <location>
        <begin position="15"/>
        <end position="38"/>
    </location>
</feature>
<reference evidence="10" key="1">
    <citation type="submission" date="2020-03" db="EMBL/GenBank/DDBJ databases">
        <title>Draft Genome Sequence of Cylindrodendrum hubeiense.</title>
        <authorList>
            <person name="Buettner E."/>
            <person name="Kellner H."/>
        </authorList>
    </citation>
    <scope>NUCLEOTIDE SEQUENCE</scope>
    <source>
        <strain evidence="10">IHI 201604</strain>
    </source>
</reference>
<dbReference type="EMBL" id="JAANBB010000003">
    <property type="protein sequence ID" value="KAF7557741.1"/>
    <property type="molecule type" value="Genomic_DNA"/>
</dbReference>
<comment type="caution">
    <text evidence="10">The sequence shown here is derived from an EMBL/GenBank/DDBJ whole genome shotgun (WGS) entry which is preliminary data.</text>
</comment>
<dbReference type="InterPro" id="IPR001128">
    <property type="entry name" value="Cyt_P450"/>
</dbReference>
<accession>A0A9P5LMD0</accession>
<sequence length="518" mass="57913">MSTKLINAWAEGLPATYPILAIIFLVIFYNALIYPLFISPLRNVPGPKLAALSSLYINIPYYKETAIVKVKSLHDRYGSVVRVGPNELVIDDPKQLSLIYGVRSTFPKPGTAVLAENHGFPNSFSSVTREDHRNRRQQVAKVYTMNSQLNNEPLIAWIRNRVDVVKSIFDKNPTKPVDIFYLAGLFATDVVSHMVYGESLDLLGGNNLVLVDGIRHVAIASCPTIRFAWLFTSVMTVWPLNIFYPNFVKKAFEGQVSMMEINQNQINRVNAADTKPDPERTAIGCMQAQSGFGKTLTEGHIKSECLDHVLAGADTTAASMAYMFFNLALPENREYQEKLRKEVLELSSPLDFKEVCNLPYLNICVLELLRLHAPGPGSLQQRVTPANEKTILESHGTKYELPPGTMVGIQAHSLHRNEEIFGERPDKFRPKRWETANESQMQKMKQAWIPFGTGARLCLGMSLATMELKVLTASILREYTIETPTDAVVRGMVPIYGAVIRPQGAKCDLIFKRIASAP</sequence>
<dbReference type="SUPFAM" id="SSF48264">
    <property type="entry name" value="Cytochrome P450"/>
    <property type="match status" value="1"/>
</dbReference>
<dbReference type="InterPro" id="IPR036396">
    <property type="entry name" value="Cyt_P450_sf"/>
</dbReference>
<keyword evidence="9" id="KW-0472">Membrane</keyword>
<proteinExistence type="inferred from homology"/>
<dbReference type="Gene3D" id="1.10.630.10">
    <property type="entry name" value="Cytochrome P450"/>
    <property type="match status" value="1"/>
</dbReference>
<dbReference type="GO" id="GO:0005506">
    <property type="term" value="F:iron ion binding"/>
    <property type="evidence" value="ECO:0007669"/>
    <property type="project" value="InterPro"/>
</dbReference>
<evidence type="ECO:0000256" key="6">
    <source>
        <dbReference type="ARBA" id="ARBA00023033"/>
    </source>
</evidence>
<dbReference type="PRINTS" id="PR00385">
    <property type="entry name" value="P450"/>
</dbReference>
<dbReference type="InterPro" id="IPR002403">
    <property type="entry name" value="Cyt_P450_E_grp-IV"/>
</dbReference>
<keyword evidence="3 7" id="KW-0349">Heme</keyword>
<keyword evidence="4 7" id="KW-0479">Metal-binding</keyword>
<dbReference type="InterPro" id="IPR050121">
    <property type="entry name" value="Cytochrome_P450_monoxygenase"/>
</dbReference>
<keyword evidence="5 7" id="KW-0408">Iron</keyword>
<keyword evidence="9" id="KW-1133">Transmembrane helix</keyword>
<comment type="similarity">
    <text evidence="2 8">Belongs to the cytochrome P450 family.</text>
</comment>
<dbReference type="InterPro" id="IPR017972">
    <property type="entry name" value="Cyt_P450_CS"/>
</dbReference>
<dbReference type="GO" id="GO:0016705">
    <property type="term" value="F:oxidoreductase activity, acting on paired donors, with incorporation or reduction of molecular oxygen"/>
    <property type="evidence" value="ECO:0007669"/>
    <property type="project" value="InterPro"/>
</dbReference>
<dbReference type="GO" id="GO:0020037">
    <property type="term" value="F:heme binding"/>
    <property type="evidence" value="ECO:0007669"/>
    <property type="project" value="InterPro"/>
</dbReference>
<evidence type="ECO:0000256" key="5">
    <source>
        <dbReference type="ARBA" id="ARBA00023004"/>
    </source>
</evidence>
<dbReference type="AlphaFoldDB" id="A0A9P5LMD0"/>
<evidence type="ECO:0000313" key="10">
    <source>
        <dbReference type="EMBL" id="KAF7557741.1"/>
    </source>
</evidence>
<gene>
    <name evidence="10" type="ORF">G7Z17_g477</name>
</gene>
<dbReference type="Pfam" id="PF00067">
    <property type="entry name" value="p450"/>
    <property type="match status" value="1"/>
</dbReference>
<dbReference type="Proteomes" id="UP000722485">
    <property type="component" value="Unassembled WGS sequence"/>
</dbReference>